<dbReference type="SMART" id="SM00220">
    <property type="entry name" value="S_TKc"/>
    <property type="match status" value="1"/>
</dbReference>
<evidence type="ECO:0000259" key="10">
    <source>
        <dbReference type="PROSITE" id="PS50011"/>
    </source>
</evidence>
<gene>
    <name evidence="12" type="ORF">NSK_005264</name>
</gene>
<evidence type="ECO:0008006" key="14">
    <source>
        <dbReference type="Google" id="ProtNLM"/>
    </source>
</evidence>
<name>A0A4D9CY90_9STRA</name>
<reference evidence="12 13" key="1">
    <citation type="submission" date="2019-01" db="EMBL/GenBank/DDBJ databases">
        <title>Nuclear Genome Assembly of the Microalgal Biofuel strain Nannochloropsis salina CCMP1776.</title>
        <authorList>
            <person name="Hovde B."/>
        </authorList>
    </citation>
    <scope>NUCLEOTIDE SEQUENCE [LARGE SCALE GENOMIC DNA]</scope>
    <source>
        <strain evidence="12 13">CCMP1776</strain>
    </source>
</reference>
<dbReference type="PROSITE" id="PS00107">
    <property type="entry name" value="PROTEIN_KINASE_ATP"/>
    <property type="match status" value="1"/>
</dbReference>
<dbReference type="PROSITE" id="PS50011">
    <property type="entry name" value="PROTEIN_KINASE_DOM"/>
    <property type="match status" value="1"/>
</dbReference>
<dbReference type="InterPro" id="IPR045270">
    <property type="entry name" value="STKc_AGC"/>
</dbReference>
<dbReference type="PROSITE" id="PS51285">
    <property type="entry name" value="AGC_KINASE_CTER"/>
    <property type="match status" value="1"/>
</dbReference>
<dbReference type="AlphaFoldDB" id="A0A4D9CY90"/>
<evidence type="ECO:0000256" key="5">
    <source>
        <dbReference type="ARBA" id="ARBA00022777"/>
    </source>
</evidence>
<dbReference type="EMBL" id="SDOX01000036">
    <property type="protein sequence ID" value="TFJ83424.1"/>
    <property type="molecule type" value="Genomic_DNA"/>
</dbReference>
<feature type="domain" description="Protein kinase" evidence="10">
    <location>
        <begin position="131"/>
        <end position="390"/>
    </location>
</feature>
<evidence type="ECO:0000313" key="12">
    <source>
        <dbReference type="EMBL" id="TFJ83424.1"/>
    </source>
</evidence>
<dbReference type="InterPro" id="IPR000961">
    <property type="entry name" value="AGC-kinase_C"/>
</dbReference>
<dbReference type="Pfam" id="PF00433">
    <property type="entry name" value="Pkinase_C"/>
    <property type="match status" value="1"/>
</dbReference>
<feature type="region of interest" description="Disordered" evidence="9">
    <location>
        <begin position="1"/>
        <end position="71"/>
    </location>
</feature>
<protein>
    <recommendedName>
        <fullName evidence="14">Protein kinase domain-containing protein</fullName>
    </recommendedName>
</protein>
<dbReference type="SUPFAM" id="SSF56112">
    <property type="entry name" value="Protein kinase-like (PK-like)"/>
    <property type="match status" value="1"/>
</dbReference>
<evidence type="ECO:0000256" key="4">
    <source>
        <dbReference type="ARBA" id="ARBA00022741"/>
    </source>
</evidence>
<dbReference type="InterPro" id="IPR000719">
    <property type="entry name" value="Prot_kinase_dom"/>
</dbReference>
<comment type="similarity">
    <text evidence="8">Belongs to the protein kinase superfamily.</text>
</comment>
<evidence type="ECO:0000256" key="8">
    <source>
        <dbReference type="RuleBase" id="RU000304"/>
    </source>
</evidence>
<evidence type="ECO:0000256" key="9">
    <source>
        <dbReference type="SAM" id="MobiDB-lite"/>
    </source>
</evidence>
<dbReference type="Gene3D" id="1.10.510.10">
    <property type="entry name" value="Transferase(Phosphotransferase) domain 1"/>
    <property type="match status" value="1"/>
</dbReference>
<feature type="binding site" evidence="7">
    <location>
        <position position="160"/>
    </location>
    <ligand>
        <name>ATP</name>
        <dbReference type="ChEBI" id="CHEBI:30616"/>
    </ligand>
</feature>
<dbReference type="GO" id="GO:0005524">
    <property type="term" value="F:ATP binding"/>
    <property type="evidence" value="ECO:0007669"/>
    <property type="project" value="UniProtKB-UniRule"/>
</dbReference>
<evidence type="ECO:0000256" key="6">
    <source>
        <dbReference type="ARBA" id="ARBA00022840"/>
    </source>
</evidence>
<keyword evidence="2" id="KW-0597">Phosphoprotein</keyword>
<evidence type="ECO:0000256" key="1">
    <source>
        <dbReference type="ARBA" id="ARBA00022527"/>
    </source>
</evidence>
<comment type="caution">
    <text evidence="12">The sequence shown here is derived from an EMBL/GenBank/DDBJ whole genome shotgun (WGS) entry which is preliminary data.</text>
</comment>
<dbReference type="FunFam" id="1.10.510.10:FF:000008">
    <property type="entry name" value="Non-specific serine/threonine protein kinase"/>
    <property type="match status" value="1"/>
</dbReference>
<evidence type="ECO:0000256" key="7">
    <source>
        <dbReference type="PROSITE-ProRule" id="PRU10141"/>
    </source>
</evidence>
<dbReference type="GO" id="GO:0004674">
    <property type="term" value="F:protein serine/threonine kinase activity"/>
    <property type="evidence" value="ECO:0007669"/>
    <property type="project" value="UniProtKB-KW"/>
</dbReference>
<dbReference type="OrthoDB" id="63267at2759"/>
<keyword evidence="3" id="KW-0808">Transferase</keyword>
<accession>A0A4D9CY90</accession>
<feature type="domain" description="AGC-kinase C-terminal" evidence="11">
    <location>
        <begin position="391"/>
        <end position="463"/>
    </location>
</feature>
<dbReference type="InterPro" id="IPR008271">
    <property type="entry name" value="Ser/Thr_kinase_AS"/>
</dbReference>
<keyword evidence="13" id="KW-1185">Reference proteome</keyword>
<organism evidence="12 13">
    <name type="scientific">Nannochloropsis salina CCMP1776</name>
    <dbReference type="NCBI Taxonomy" id="1027361"/>
    <lineage>
        <taxon>Eukaryota</taxon>
        <taxon>Sar</taxon>
        <taxon>Stramenopiles</taxon>
        <taxon>Ochrophyta</taxon>
        <taxon>Eustigmatophyceae</taxon>
        <taxon>Eustigmatales</taxon>
        <taxon>Monodopsidaceae</taxon>
        <taxon>Microchloropsis</taxon>
        <taxon>Microchloropsis salina</taxon>
    </lineage>
</organism>
<dbReference type="Gene3D" id="3.30.200.20">
    <property type="entry name" value="Phosphorylase Kinase, domain 1"/>
    <property type="match status" value="1"/>
</dbReference>
<keyword evidence="4 7" id="KW-0547">Nucleotide-binding</keyword>
<dbReference type="Proteomes" id="UP000355283">
    <property type="component" value="Unassembled WGS sequence"/>
</dbReference>
<feature type="compositionally biased region" description="Low complexity" evidence="9">
    <location>
        <begin position="10"/>
        <end position="44"/>
    </location>
</feature>
<dbReference type="FunFam" id="3.30.200.20:FF:000537">
    <property type="entry name" value="Non-specific serine/threonine protein kinase"/>
    <property type="match status" value="1"/>
</dbReference>
<dbReference type="InterPro" id="IPR017892">
    <property type="entry name" value="Pkinase_C"/>
</dbReference>
<dbReference type="InterPro" id="IPR011009">
    <property type="entry name" value="Kinase-like_dom_sf"/>
</dbReference>
<dbReference type="Pfam" id="PF00069">
    <property type="entry name" value="Pkinase"/>
    <property type="match status" value="1"/>
</dbReference>
<keyword evidence="6 7" id="KW-0067">ATP-binding</keyword>
<keyword evidence="1 8" id="KW-0723">Serine/threonine-protein kinase</keyword>
<evidence type="ECO:0000256" key="2">
    <source>
        <dbReference type="ARBA" id="ARBA00022553"/>
    </source>
</evidence>
<dbReference type="InterPro" id="IPR017441">
    <property type="entry name" value="Protein_kinase_ATP_BS"/>
</dbReference>
<proteinExistence type="inferred from homology"/>
<evidence type="ECO:0000259" key="11">
    <source>
        <dbReference type="PROSITE" id="PS51285"/>
    </source>
</evidence>
<evidence type="ECO:0000256" key="3">
    <source>
        <dbReference type="ARBA" id="ARBA00022679"/>
    </source>
</evidence>
<keyword evidence="5" id="KW-0418">Kinase</keyword>
<sequence length="463" mass="51292">MGNKLDTPHHASSTSPSSPQASAKNFTGSFRPGFSPRSSPASSPTNDTKGGVSSRTPKKPMALSPTTMSIASGAGRTGAAATVVSPAVLLRSLDSEGESPRGEEEGVDCEVTDILRRYSHVGGRAVSIKDFDLLKVLGKGSFGKVMLVRFKGSRELYAMKTLRKEALIRRSQLAHTSTERYILQHIHHPFLMRLSYAFQTKQKLYMVVDYMAGGELFFWLKKGKFGQTRAKLYAAEILCALEALHKHNVVYRDLKPENILLDADGHIRLTDFGLCKANVTGYGVDGGAHTFCGTPEYLAPEVLENKGHGKGIDWWSLGTLLYEMICGLPPFYDQNVQKMYKKIMTAPLNPSKLLSEDAKAIIQGLLERKVVHRLGCGPAGAAEIKNHPFFAGLDWDKVTNRKYQPEFVPPRARRRSVDVDNFDKEFTQEVCQDSVVQTILTAQQEEMANFEGFTYDPRGARLR</sequence>
<dbReference type="PROSITE" id="PS00108">
    <property type="entry name" value="PROTEIN_KINASE_ST"/>
    <property type="match status" value="1"/>
</dbReference>
<dbReference type="PANTHER" id="PTHR24351">
    <property type="entry name" value="RIBOSOMAL PROTEIN S6 KINASE"/>
    <property type="match status" value="1"/>
</dbReference>
<dbReference type="SMART" id="SM00133">
    <property type="entry name" value="S_TK_X"/>
    <property type="match status" value="1"/>
</dbReference>
<dbReference type="CDD" id="cd05123">
    <property type="entry name" value="STKc_AGC"/>
    <property type="match status" value="1"/>
</dbReference>
<feature type="compositionally biased region" description="Polar residues" evidence="9">
    <location>
        <begin position="45"/>
        <end position="55"/>
    </location>
</feature>
<evidence type="ECO:0000313" key="13">
    <source>
        <dbReference type="Proteomes" id="UP000355283"/>
    </source>
</evidence>